<proteinExistence type="inferred from homology"/>
<dbReference type="CDD" id="cd17044">
    <property type="entry name" value="Ubl_TBCE"/>
    <property type="match status" value="1"/>
</dbReference>
<dbReference type="Gene3D" id="3.80.10.10">
    <property type="entry name" value="Ribonuclease Inhibitor"/>
    <property type="match status" value="2"/>
</dbReference>
<dbReference type="InterPro" id="IPR003591">
    <property type="entry name" value="Leu-rich_rpt_typical-subtyp"/>
</dbReference>
<dbReference type="InterPro" id="IPR001611">
    <property type="entry name" value="Leu-rich_rpt"/>
</dbReference>
<feature type="non-terminal residue" evidence="10">
    <location>
        <position position="1"/>
    </location>
</feature>
<dbReference type="Pfam" id="PF01302">
    <property type="entry name" value="CAP_GLY"/>
    <property type="match status" value="1"/>
</dbReference>
<dbReference type="OrthoDB" id="5273213at2759"/>
<dbReference type="PROSITE" id="PS00845">
    <property type="entry name" value="CAP_GLY_1"/>
    <property type="match status" value="1"/>
</dbReference>
<dbReference type="PANTHER" id="PTHR46652:SF7">
    <property type="entry name" value="LEUCINE-RICH REPEAT AND IQ DOMAIN-CONTAINING PROTEIN 1"/>
    <property type="match status" value="1"/>
</dbReference>
<dbReference type="SMART" id="SM00365">
    <property type="entry name" value="LRR_SD22"/>
    <property type="match status" value="5"/>
</dbReference>
<dbReference type="GO" id="GO:0051707">
    <property type="term" value="P:response to other organism"/>
    <property type="evidence" value="ECO:0007669"/>
    <property type="project" value="UniProtKB-ARBA"/>
</dbReference>
<keyword evidence="6" id="KW-0143">Chaperone</keyword>
<comment type="similarity">
    <text evidence="2">Belongs to the TBCE family.</text>
</comment>
<sequence>LQTMSERRDPAEQQSVRRRAPEFRVGQRVHYAGNSRRTGTVGFVGTLQGYLDEWIGVDWDADGDGKHDGSHNGVRYFNARGPKTASFLRPNNVSAGRSLLEALEIRYRSSSTKEEEDEMYVLSSRKQRVSIQLLGKDKIETRLSRFEEMTSASLSHLGISFPGSTTSISSTLPNLKELDLTGNLLVDWEDFFAVCEALPALTVLNLSHNSISREVEKAARLSRIRVLVLNHSGVKWKHIEVLKYSLPDLEELHLTGNLLAEIKPVSSDATRGFNSLRLLDLSNNCISSWDDILNLSFLSSLEQLFLNNNNIKHVKYPDPDLHNSVDIGPPFVNLRSLHLGGNLIEDPKCVDSLNSFPKLTDIRLSDNPVSDLGRGGSPRFVLIARLAKVEILNGSEVMPRERRDSEIRYVRLVMSTVHEREIPRLHPRFCELKTIHGIEDARPSSDTATSGPQKMATGLISVTLKCIGASMGEKAPLTKKLPASTTVGKLKNLCTSFFKLHSINNPILLVLQEEGSALPTVLDDDMASLLDLGIHNESTILLDD</sequence>
<keyword evidence="4" id="KW-0433">Leucine-rich repeat</keyword>
<dbReference type="SUPFAM" id="SSF52058">
    <property type="entry name" value="L domain-like"/>
    <property type="match status" value="1"/>
</dbReference>
<comment type="caution">
    <text evidence="10">The sequence shown here is derived from an EMBL/GenBank/DDBJ whole genome shotgun (WGS) entry which is preliminary data.</text>
</comment>
<dbReference type="InterPro" id="IPR032675">
    <property type="entry name" value="LRR_dom_sf"/>
</dbReference>
<evidence type="ECO:0000256" key="2">
    <source>
        <dbReference type="ARBA" id="ARBA00006286"/>
    </source>
</evidence>
<dbReference type="Gene3D" id="3.10.20.90">
    <property type="entry name" value="Phosphatidylinositol 3-kinase Catalytic Subunit, Chain A, domain 1"/>
    <property type="match status" value="1"/>
</dbReference>
<dbReference type="PROSITE" id="PS51450">
    <property type="entry name" value="LRR"/>
    <property type="match status" value="3"/>
</dbReference>
<organism evidence="10 11">
    <name type="scientific">Genlisea aurea</name>
    <dbReference type="NCBI Taxonomy" id="192259"/>
    <lineage>
        <taxon>Eukaryota</taxon>
        <taxon>Viridiplantae</taxon>
        <taxon>Streptophyta</taxon>
        <taxon>Embryophyta</taxon>
        <taxon>Tracheophyta</taxon>
        <taxon>Spermatophyta</taxon>
        <taxon>Magnoliopsida</taxon>
        <taxon>eudicotyledons</taxon>
        <taxon>Gunneridae</taxon>
        <taxon>Pentapetalae</taxon>
        <taxon>asterids</taxon>
        <taxon>lamiids</taxon>
        <taxon>Lamiales</taxon>
        <taxon>Lentibulariaceae</taxon>
        <taxon>Genlisea</taxon>
    </lineage>
</organism>
<dbReference type="SMART" id="SM01052">
    <property type="entry name" value="CAP_GLY"/>
    <property type="match status" value="1"/>
</dbReference>
<evidence type="ECO:0000313" key="10">
    <source>
        <dbReference type="EMBL" id="EPS72964.1"/>
    </source>
</evidence>
<name>S8CZP4_9LAMI</name>
<evidence type="ECO:0000256" key="7">
    <source>
        <dbReference type="ARBA" id="ARBA00026055"/>
    </source>
</evidence>
<dbReference type="InterPro" id="IPR029071">
    <property type="entry name" value="Ubiquitin-like_domsf"/>
</dbReference>
<dbReference type="SUPFAM" id="SSF74924">
    <property type="entry name" value="Cap-Gly domain"/>
    <property type="match status" value="1"/>
</dbReference>
<dbReference type="InterPro" id="IPR044079">
    <property type="entry name" value="Ubl_TBCE"/>
</dbReference>
<keyword evidence="3" id="KW-0963">Cytoplasm</keyword>
<evidence type="ECO:0000256" key="6">
    <source>
        <dbReference type="ARBA" id="ARBA00023186"/>
    </source>
</evidence>
<protein>
    <submittedName>
        <fullName evidence="10">Tubulin folding cofactor</fullName>
    </submittedName>
</protein>
<dbReference type="PANTHER" id="PTHR46652">
    <property type="entry name" value="LEUCINE-RICH REPEAT AND IQ DOMAIN-CONTAINING PROTEIN 1-RELATED"/>
    <property type="match status" value="1"/>
</dbReference>
<comment type="subunit">
    <text evidence="7">Supercomplex made of cofactors A to E. Cofactors A and D function by capturing and stabilizing tubulin in a quasi-native conformation. Cofactor E binds to the cofactor D-tubulin complex; interaction with cofactor C then causes the release of tubulin polypeptides that are committed to the native state.</text>
</comment>
<dbReference type="EMBL" id="AUSU01000622">
    <property type="protein sequence ID" value="EPS72964.1"/>
    <property type="molecule type" value="Genomic_DNA"/>
</dbReference>
<dbReference type="FunFam" id="2.30.30.190:FF:000016">
    <property type="entry name" value="Tubulin-folding cofactor E"/>
    <property type="match status" value="1"/>
</dbReference>
<dbReference type="SMART" id="SM00369">
    <property type="entry name" value="LRR_TYP"/>
    <property type="match status" value="6"/>
</dbReference>
<dbReference type="InterPro" id="IPR036859">
    <property type="entry name" value="CAP-Gly_dom_sf"/>
</dbReference>
<dbReference type="AlphaFoldDB" id="S8CZP4"/>
<accession>S8CZP4</accession>
<evidence type="ECO:0000313" key="11">
    <source>
        <dbReference type="Proteomes" id="UP000015453"/>
    </source>
</evidence>
<dbReference type="GO" id="GO:0005737">
    <property type="term" value="C:cytoplasm"/>
    <property type="evidence" value="ECO:0007669"/>
    <property type="project" value="UniProtKB-SubCell"/>
</dbReference>
<dbReference type="InterPro" id="IPR000938">
    <property type="entry name" value="CAP-Gly_domain"/>
</dbReference>
<keyword evidence="5" id="KW-0677">Repeat</keyword>
<dbReference type="InterPro" id="IPR050836">
    <property type="entry name" value="SDS22/Internalin_LRR"/>
</dbReference>
<evidence type="ECO:0000256" key="8">
    <source>
        <dbReference type="SAM" id="MobiDB-lite"/>
    </source>
</evidence>
<dbReference type="GO" id="GO:0006952">
    <property type="term" value="P:defense response"/>
    <property type="evidence" value="ECO:0007669"/>
    <property type="project" value="UniProtKB-ARBA"/>
</dbReference>
<feature type="non-terminal residue" evidence="10">
    <location>
        <position position="544"/>
    </location>
</feature>
<keyword evidence="11" id="KW-1185">Reference proteome</keyword>
<evidence type="ECO:0000256" key="5">
    <source>
        <dbReference type="ARBA" id="ARBA00022737"/>
    </source>
</evidence>
<feature type="compositionally biased region" description="Basic and acidic residues" evidence="8">
    <location>
        <begin position="1"/>
        <end position="11"/>
    </location>
</feature>
<dbReference type="Proteomes" id="UP000015453">
    <property type="component" value="Unassembled WGS sequence"/>
</dbReference>
<feature type="domain" description="CAP-Gly" evidence="9">
    <location>
        <begin position="45"/>
        <end position="89"/>
    </location>
</feature>
<dbReference type="PROSITE" id="PS50245">
    <property type="entry name" value="CAP_GLY_2"/>
    <property type="match status" value="1"/>
</dbReference>
<dbReference type="Gene3D" id="2.30.30.190">
    <property type="entry name" value="CAP Gly-rich-like domain"/>
    <property type="match status" value="1"/>
</dbReference>
<comment type="subcellular location">
    <subcellularLocation>
        <location evidence="1">Cytoplasm</location>
    </subcellularLocation>
</comment>
<evidence type="ECO:0000256" key="4">
    <source>
        <dbReference type="ARBA" id="ARBA00022614"/>
    </source>
</evidence>
<gene>
    <name evidence="10" type="ORF">M569_01789</name>
</gene>
<evidence type="ECO:0000259" key="9">
    <source>
        <dbReference type="PROSITE" id="PS50245"/>
    </source>
</evidence>
<dbReference type="FunFam" id="3.10.20.90:FF:000187">
    <property type="entry name" value="Tubulin-folding cofactor E"/>
    <property type="match status" value="1"/>
</dbReference>
<evidence type="ECO:0000256" key="3">
    <source>
        <dbReference type="ARBA" id="ARBA00022490"/>
    </source>
</evidence>
<feature type="region of interest" description="Disordered" evidence="8">
    <location>
        <begin position="1"/>
        <end position="20"/>
    </location>
</feature>
<dbReference type="SUPFAM" id="SSF54236">
    <property type="entry name" value="Ubiquitin-like"/>
    <property type="match status" value="1"/>
</dbReference>
<evidence type="ECO:0000256" key="1">
    <source>
        <dbReference type="ARBA" id="ARBA00004496"/>
    </source>
</evidence>
<reference evidence="10 11" key="1">
    <citation type="journal article" date="2013" name="BMC Genomics">
        <title>The miniature genome of a carnivorous plant Genlisea aurea contains a low number of genes and short non-coding sequences.</title>
        <authorList>
            <person name="Leushkin E.V."/>
            <person name="Sutormin R.A."/>
            <person name="Nabieva E.R."/>
            <person name="Penin A.A."/>
            <person name="Kondrashov A.S."/>
            <person name="Logacheva M.D."/>
        </authorList>
    </citation>
    <scope>NUCLEOTIDE SEQUENCE [LARGE SCALE GENOMIC DNA]</scope>
</reference>